<organism evidence="8 9">
    <name type="scientific">Streptomyces longisporoflavus</name>
    <dbReference type="NCBI Taxonomy" id="28044"/>
    <lineage>
        <taxon>Bacteria</taxon>
        <taxon>Bacillati</taxon>
        <taxon>Actinomycetota</taxon>
        <taxon>Actinomycetes</taxon>
        <taxon>Kitasatosporales</taxon>
        <taxon>Streptomycetaceae</taxon>
        <taxon>Streptomyces</taxon>
    </lineage>
</organism>
<dbReference type="Pfam" id="PF07690">
    <property type="entry name" value="MFS_1"/>
    <property type="match status" value="1"/>
</dbReference>
<dbReference type="CDD" id="cd06174">
    <property type="entry name" value="MFS"/>
    <property type="match status" value="1"/>
</dbReference>
<dbReference type="InterPro" id="IPR036259">
    <property type="entry name" value="MFS_trans_sf"/>
</dbReference>
<evidence type="ECO:0000313" key="9">
    <source>
        <dbReference type="Proteomes" id="UP001610818"/>
    </source>
</evidence>
<dbReference type="Gene3D" id="1.20.1250.20">
    <property type="entry name" value="MFS general substrate transporter like domains"/>
    <property type="match status" value="1"/>
</dbReference>
<dbReference type="RefSeq" id="WP_397717111.1">
    <property type="nucleotide sequence ID" value="NZ_JBIRGN010000008.1"/>
</dbReference>
<evidence type="ECO:0000256" key="6">
    <source>
        <dbReference type="SAM" id="Phobius"/>
    </source>
</evidence>
<feature type="transmembrane region" description="Helical" evidence="6">
    <location>
        <begin position="309"/>
        <end position="326"/>
    </location>
</feature>
<comment type="caution">
    <text evidence="8">The sequence shown here is derived from an EMBL/GenBank/DDBJ whole genome shotgun (WGS) entry which is preliminary data.</text>
</comment>
<feature type="transmembrane region" description="Helical" evidence="6">
    <location>
        <begin position="212"/>
        <end position="231"/>
    </location>
</feature>
<gene>
    <name evidence="8" type="ORF">ACH4F9_36880</name>
</gene>
<keyword evidence="4 6" id="KW-0472">Membrane</keyword>
<dbReference type="InterPro" id="IPR011701">
    <property type="entry name" value="MFS"/>
</dbReference>
<evidence type="ECO:0000256" key="2">
    <source>
        <dbReference type="ARBA" id="ARBA00022692"/>
    </source>
</evidence>
<dbReference type="PROSITE" id="PS50850">
    <property type="entry name" value="MFS"/>
    <property type="match status" value="1"/>
</dbReference>
<dbReference type="Proteomes" id="UP001610818">
    <property type="component" value="Unassembled WGS sequence"/>
</dbReference>
<feature type="transmembrane region" description="Helical" evidence="6">
    <location>
        <begin position="189"/>
        <end position="206"/>
    </location>
</feature>
<name>A0ABW7QZY9_9ACTN</name>
<evidence type="ECO:0000259" key="7">
    <source>
        <dbReference type="PROSITE" id="PS50850"/>
    </source>
</evidence>
<dbReference type="PANTHER" id="PTHR23528">
    <property type="match status" value="1"/>
</dbReference>
<feature type="transmembrane region" description="Helical" evidence="6">
    <location>
        <begin position="358"/>
        <end position="385"/>
    </location>
</feature>
<evidence type="ECO:0000256" key="5">
    <source>
        <dbReference type="SAM" id="MobiDB-lite"/>
    </source>
</evidence>
<dbReference type="EMBL" id="JBIRGQ010000008">
    <property type="protein sequence ID" value="MFH8550581.1"/>
    <property type="molecule type" value="Genomic_DNA"/>
</dbReference>
<feature type="region of interest" description="Disordered" evidence="5">
    <location>
        <begin position="1"/>
        <end position="33"/>
    </location>
</feature>
<feature type="transmembrane region" description="Helical" evidence="6">
    <location>
        <begin position="132"/>
        <end position="157"/>
    </location>
</feature>
<feature type="transmembrane region" description="Helical" evidence="6">
    <location>
        <begin position="405"/>
        <end position="425"/>
    </location>
</feature>
<dbReference type="InterPro" id="IPR020846">
    <property type="entry name" value="MFS_dom"/>
</dbReference>
<evidence type="ECO:0000256" key="4">
    <source>
        <dbReference type="ARBA" id="ARBA00023136"/>
    </source>
</evidence>
<comment type="subcellular location">
    <subcellularLocation>
        <location evidence="1">Cell membrane</location>
        <topology evidence="1">Multi-pass membrane protein</topology>
    </subcellularLocation>
</comment>
<feature type="transmembrane region" description="Helical" evidence="6">
    <location>
        <begin position="268"/>
        <end position="289"/>
    </location>
</feature>
<evidence type="ECO:0000256" key="1">
    <source>
        <dbReference type="ARBA" id="ARBA00004651"/>
    </source>
</evidence>
<feature type="transmembrane region" description="Helical" evidence="6">
    <location>
        <begin position="51"/>
        <end position="77"/>
    </location>
</feature>
<dbReference type="SUPFAM" id="SSF103473">
    <property type="entry name" value="MFS general substrate transporter"/>
    <property type="match status" value="1"/>
</dbReference>
<proteinExistence type="predicted"/>
<evidence type="ECO:0000313" key="8">
    <source>
        <dbReference type="EMBL" id="MFH8550581.1"/>
    </source>
</evidence>
<sequence length="454" mass="47082">MPELEPQTEPTPSAPEPQAPGPGGGHPSPLATDIAEAPAEKASLPPTPKRAVTAILIMRFGNTFAAMLPALVALPLIMEKIAPDNKEMALGIATGITAFGGMILAPLCGALSDRTTSRFGMRRPGLALGSAMASVGLVCLGLAGSLPAVYVALILLAGGQAMTNASHGAMTPDSIPEHTRGRVVGFESMLGLLAALIAGIMGPQFIGNQFMMAAGGLPLLVLTSVIGIWIYHDRRLSPEDVPDQPLVRTVARAYVFNPKSAPDFSWVWLSRLLVTFGIAFTGSFAVYFLTDHLEVSKGDLPSLMSANNVLSMLGALIGTVVGSFVTDRVRSRKPLVMISALMLAAGSVVVAYTPSVPFFFIGSALIALATGFFIPTDGVLVMSVLPGGDKDVAKYMSLFVIADQLPRSIGPMLAPAILALGGMTALGGYPLLYLVGGVIAILGGVVVRQVRAAV</sequence>
<feature type="transmembrane region" description="Helical" evidence="6">
    <location>
        <begin position="89"/>
        <end position="112"/>
    </location>
</feature>
<feature type="transmembrane region" description="Helical" evidence="6">
    <location>
        <begin position="431"/>
        <end position="450"/>
    </location>
</feature>
<evidence type="ECO:0000256" key="3">
    <source>
        <dbReference type="ARBA" id="ARBA00022989"/>
    </source>
</evidence>
<keyword evidence="2 6" id="KW-0812">Transmembrane</keyword>
<feature type="transmembrane region" description="Helical" evidence="6">
    <location>
        <begin position="335"/>
        <end position="352"/>
    </location>
</feature>
<dbReference type="PANTHER" id="PTHR23528:SF1">
    <property type="entry name" value="MAJOR FACILITATOR SUPERFAMILY (MFS) PROFILE DOMAIN-CONTAINING PROTEIN"/>
    <property type="match status" value="1"/>
</dbReference>
<reference evidence="8 9" key="1">
    <citation type="submission" date="2024-10" db="EMBL/GenBank/DDBJ databases">
        <title>The Natural Products Discovery Center: Release of the First 8490 Sequenced Strains for Exploring Actinobacteria Biosynthetic Diversity.</title>
        <authorList>
            <person name="Kalkreuter E."/>
            <person name="Kautsar S.A."/>
            <person name="Yang D."/>
            <person name="Bader C.D."/>
            <person name="Teijaro C.N."/>
            <person name="Fluegel L."/>
            <person name="Davis C.M."/>
            <person name="Simpson J.R."/>
            <person name="Lauterbach L."/>
            <person name="Steele A.D."/>
            <person name="Gui C."/>
            <person name="Meng S."/>
            <person name="Li G."/>
            <person name="Viehrig K."/>
            <person name="Ye F."/>
            <person name="Su P."/>
            <person name="Kiefer A.F."/>
            <person name="Nichols A."/>
            <person name="Cepeda A.J."/>
            <person name="Yan W."/>
            <person name="Fan B."/>
            <person name="Jiang Y."/>
            <person name="Adhikari A."/>
            <person name="Zheng C.-J."/>
            <person name="Schuster L."/>
            <person name="Cowan T.M."/>
            <person name="Smanski M.J."/>
            <person name="Chevrette M.G."/>
            <person name="De Carvalho L.P.S."/>
            <person name="Shen B."/>
        </authorList>
    </citation>
    <scope>NUCLEOTIDE SEQUENCE [LARGE SCALE GENOMIC DNA]</scope>
    <source>
        <strain evidence="8 9">NPDC017990</strain>
    </source>
</reference>
<keyword evidence="9" id="KW-1185">Reference proteome</keyword>
<protein>
    <submittedName>
        <fullName evidence="8">MFS transporter</fullName>
    </submittedName>
</protein>
<accession>A0ABW7QZY9</accession>
<keyword evidence="3 6" id="KW-1133">Transmembrane helix</keyword>
<feature type="domain" description="Major facilitator superfamily (MFS) profile" evidence="7">
    <location>
        <begin position="51"/>
        <end position="454"/>
    </location>
</feature>